<proteinExistence type="predicted"/>
<sequence length="558" mass="63422">MMPTEPVTRTVKYGHPVGTGDASTYKTIDEFWNSIETYCIRDCPTDGAHTCDIKYSRDEEGGFMYPASIFIDFDAAVYDEERSITITDVRSIACSDEETEGEEVAHEPCVNWESNAAAYDEAYAQWTAPSCYTFTYAYTIAEMIKGRSQERFVKNGQPVQMNYPYPEIETIDEFWTLIQESCIQDCPISGAHSCNIEYTMSDDGSFMFPSSIEIDFNSSSAATQDTHIYNLFNVSSVDCSDIQEMENQLCVDWESTAAAYEAAFEQWTAPSCYSFTYSFANSTMNNREIKRSVRDGTSLLNGDEGALHTLDDFWNLIQTNCIQGCPDEGAHSCTIEYIMNEEGGFMYPMELYIDMDARIFGSDTYRIYDLRVGECPEVEEKEITDEELNEPCVEWETTAAAYEDAWAQWEAPSCYTFGFSVDGITPSVTRTVVHGKSLAEDEESSFSELQTLDDFWQLIQRECLQDCPVRGAHSCSIEYTMHEKGGFVFPQVMDVVRNSFDGFLGRIQNVQVIPCPKEIDEVDNESEESRSSKQKMKKPKKKGKKSSSLRKNRKLFRK</sequence>
<evidence type="ECO:0000256" key="1">
    <source>
        <dbReference type="SAM" id="MobiDB-lite"/>
    </source>
</evidence>
<keyword evidence="3" id="KW-1185">Reference proteome</keyword>
<gene>
    <name evidence="2" type="ORF">FisN_15Lu354</name>
</gene>
<dbReference type="InParanoid" id="A0A1Z5JYS2"/>
<comment type="caution">
    <text evidence="2">The sequence shown here is derived from an EMBL/GenBank/DDBJ whole genome shotgun (WGS) entry which is preliminary data.</text>
</comment>
<feature type="region of interest" description="Disordered" evidence="1">
    <location>
        <begin position="518"/>
        <end position="558"/>
    </location>
</feature>
<protein>
    <submittedName>
        <fullName evidence="2">Uncharacterized protein</fullName>
    </submittedName>
</protein>
<name>A0A1Z5JYS2_FISSO</name>
<dbReference type="Proteomes" id="UP000198406">
    <property type="component" value="Unassembled WGS sequence"/>
</dbReference>
<evidence type="ECO:0000313" key="3">
    <source>
        <dbReference type="Proteomes" id="UP000198406"/>
    </source>
</evidence>
<evidence type="ECO:0000313" key="2">
    <source>
        <dbReference type="EMBL" id="GAX19177.1"/>
    </source>
</evidence>
<feature type="compositionally biased region" description="Basic residues" evidence="1">
    <location>
        <begin position="532"/>
        <end position="558"/>
    </location>
</feature>
<dbReference type="EMBL" id="BDSP01000135">
    <property type="protein sequence ID" value="GAX19177.1"/>
    <property type="molecule type" value="Genomic_DNA"/>
</dbReference>
<organism evidence="2 3">
    <name type="scientific">Fistulifera solaris</name>
    <name type="common">Oleaginous diatom</name>
    <dbReference type="NCBI Taxonomy" id="1519565"/>
    <lineage>
        <taxon>Eukaryota</taxon>
        <taxon>Sar</taxon>
        <taxon>Stramenopiles</taxon>
        <taxon>Ochrophyta</taxon>
        <taxon>Bacillariophyta</taxon>
        <taxon>Bacillariophyceae</taxon>
        <taxon>Bacillariophycidae</taxon>
        <taxon>Naviculales</taxon>
        <taxon>Naviculaceae</taxon>
        <taxon>Fistulifera</taxon>
    </lineage>
</organism>
<reference evidence="2 3" key="1">
    <citation type="journal article" date="2015" name="Plant Cell">
        <title>Oil accumulation by the oleaginous diatom Fistulifera solaris as revealed by the genome and transcriptome.</title>
        <authorList>
            <person name="Tanaka T."/>
            <person name="Maeda Y."/>
            <person name="Veluchamy A."/>
            <person name="Tanaka M."/>
            <person name="Abida H."/>
            <person name="Marechal E."/>
            <person name="Bowler C."/>
            <person name="Muto M."/>
            <person name="Sunaga Y."/>
            <person name="Tanaka M."/>
            <person name="Yoshino T."/>
            <person name="Taniguchi T."/>
            <person name="Fukuda Y."/>
            <person name="Nemoto M."/>
            <person name="Matsumoto M."/>
            <person name="Wong P.S."/>
            <person name="Aburatani S."/>
            <person name="Fujibuchi W."/>
        </authorList>
    </citation>
    <scope>NUCLEOTIDE SEQUENCE [LARGE SCALE GENOMIC DNA]</scope>
    <source>
        <strain evidence="2 3">JPCC DA0580</strain>
    </source>
</reference>
<dbReference type="AlphaFoldDB" id="A0A1Z5JYS2"/>
<accession>A0A1Z5JYS2</accession>